<keyword evidence="2" id="KW-1185">Reference proteome</keyword>
<organism evidence="1 2">
    <name type="scientific">Ostreobium quekettii</name>
    <dbReference type="NCBI Taxonomy" id="121088"/>
    <lineage>
        <taxon>Eukaryota</taxon>
        <taxon>Viridiplantae</taxon>
        <taxon>Chlorophyta</taxon>
        <taxon>core chlorophytes</taxon>
        <taxon>Ulvophyceae</taxon>
        <taxon>TCBD clade</taxon>
        <taxon>Bryopsidales</taxon>
        <taxon>Ostreobineae</taxon>
        <taxon>Ostreobiaceae</taxon>
        <taxon>Ostreobium</taxon>
    </lineage>
</organism>
<gene>
    <name evidence="1" type="ORF">OSTQU699_LOCUS2981</name>
</gene>
<accession>A0A8S1IQW4</accession>
<dbReference type="Proteomes" id="UP000708148">
    <property type="component" value="Unassembled WGS sequence"/>
</dbReference>
<reference evidence="1" key="1">
    <citation type="submission" date="2020-12" db="EMBL/GenBank/DDBJ databases">
        <authorList>
            <person name="Iha C."/>
        </authorList>
    </citation>
    <scope>NUCLEOTIDE SEQUENCE</scope>
</reference>
<sequence length="144" mass="16328">MQGWGLVEYSRAQDKTCSSENLHKFSRMSLCSMLLLSRAQHIVTTPVNDWIERPFHGCALLWFCVPELWPLVAAECCLAEMLCAHITCPCRRVHTFARNCVHHTTVLPNCKPAARPNITSVVHWGPMDRPPPARWAIPQNRANA</sequence>
<name>A0A8S1IQW4_9CHLO</name>
<proteinExistence type="predicted"/>
<evidence type="ECO:0000313" key="2">
    <source>
        <dbReference type="Proteomes" id="UP000708148"/>
    </source>
</evidence>
<evidence type="ECO:0000313" key="1">
    <source>
        <dbReference type="EMBL" id="CAD7697620.1"/>
    </source>
</evidence>
<protein>
    <submittedName>
        <fullName evidence="1">Uncharacterized protein</fullName>
    </submittedName>
</protein>
<dbReference type="AlphaFoldDB" id="A0A8S1IQW4"/>
<dbReference type="EMBL" id="CAJHUC010000687">
    <property type="protein sequence ID" value="CAD7697620.1"/>
    <property type="molecule type" value="Genomic_DNA"/>
</dbReference>
<comment type="caution">
    <text evidence="1">The sequence shown here is derived from an EMBL/GenBank/DDBJ whole genome shotgun (WGS) entry which is preliminary data.</text>
</comment>